<gene>
    <name evidence="1" type="ORF">F6W96_34340</name>
</gene>
<dbReference type="EMBL" id="CP046173">
    <property type="protein sequence ID" value="QIS22671.1"/>
    <property type="molecule type" value="Genomic_DNA"/>
</dbReference>
<protein>
    <recommendedName>
        <fullName evidence="3">Fe-S cluster assembly iron-binding protein IscA</fullName>
    </recommendedName>
</protein>
<reference evidence="1 2" key="1">
    <citation type="journal article" date="2019" name="ACS Chem. Biol.">
        <title>Identification and Mobilization of a Cryptic Antibiotic Biosynthesis Gene Locus from a Human-Pathogenic Nocardia Isolate.</title>
        <authorList>
            <person name="Herisse M."/>
            <person name="Ishida K."/>
            <person name="Porter J.L."/>
            <person name="Howden B."/>
            <person name="Hertweck C."/>
            <person name="Stinear T.P."/>
            <person name="Pidot S.J."/>
        </authorList>
    </citation>
    <scope>NUCLEOTIDE SEQUENCE [LARGE SCALE GENOMIC DNA]</scope>
    <source>
        <strain evidence="1 2">AUSMDU00012715</strain>
    </source>
</reference>
<dbReference type="SUPFAM" id="SSF89360">
    <property type="entry name" value="HesB-like domain"/>
    <property type="match status" value="1"/>
</dbReference>
<name>A0A6G9ZBA4_9NOCA</name>
<organism evidence="1 2">
    <name type="scientific">Nocardia terpenica</name>
    <dbReference type="NCBI Taxonomy" id="455432"/>
    <lineage>
        <taxon>Bacteria</taxon>
        <taxon>Bacillati</taxon>
        <taxon>Actinomycetota</taxon>
        <taxon>Actinomycetes</taxon>
        <taxon>Mycobacteriales</taxon>
        <taxon>Nocardiaceae</taxon>
        <taxon>Nocardia</taxon>
    </lineage>
</organism>
<dbReference type="RefSeq" id="WP_167490079.1">
    <property type="nucleotide sequence ID" value="NZ_CP046173.1"/>
</dbReference>
<dbReference type="AlphaFoldDB" id="A0A6G9ZBA4"/>
<proteinExistence type="predicted"/>
<dbReference type="InterPro" id="IPR035903">
    <property type="entry name" value="HesB-like_dom_sf"/>
</dbReference>
<evidence type="ECO:0000313" key="1">
    <source>
        <dbReference type="EMBL" id="QIS22671.1"/>
    </source>
</evidence>
<accession>A0A6G9ZBA4</accession>
<dbReference type="Gene3D" id="2.60.300.12">
    <property type="entry name" value="HesB-like domain"/>
    <property type="match status" value="1"/>
</dbReference>
<sequence>MLMLTPDAIEAVRTITSAEGTPTEAGLRISTDDGAETLQLAVASAPAEQDQVLTAEGSRIFLDEQAAAFLDDKILDTGLDADGQGTFVLAQQDAPSQ</sequence>
<evidence type="ECO:0008006" key="3">
    <source>
        <dbReference type="Google" id="ProtNLM"/>
    </source>
</evidence>
<dbReference type="Proteomes" id="UP000500953">
    <property type="component" value="Chromosome"/>
</dbReference>
<evidence type="ECO:0000313" key="2">
    <source>
        <dbReference type="Proteomes" id="UP000500953"/>
    </source>
</evidence>